<keyword evidence="1" id="KW-1133">Transmembrane helix</keyword>
<reference evidence="3 4" key="1">
    <citation type="submission" date="2016-11" db="EMBL/GenBank/DDBJ databases">
        <authorList>
            <person name="Jaros S."/>
            <person name="Januszkiewicz K."/>
            <person name="Wedrychowicz H."/>
        </authorList>
    </citation>
    <scope>NUCLEOTIDE SEQUENCE [LARGE SCALE GENOMIC DNA]</scope>
    <source>
        <strain evidence="3 4">GAS138</strain>
    </source>
</reference>
<evidence type="ECO:0008006" key="5">
    <source>
        <dbReference type="Google" id="ProtNLM"/>
    </source>
</evidence>
<name>A0A1M5RQ46_9BRAD</name>
<dbReference type="EMBL" id="LT670817">
    <property type="protein sequence ID" value="SHH28339.1"/>
    <property type="molecule type" value="Genomic_DNA"/>
</dbReference>
<accession>A0A1M5RQ46</accession>
<proteinExistence type="predicted"/>
<organism evidence="3 4">
    <name type="scientific">Bradyrhizobium erythrophlei</name>
    <dbReference type="NCBI Taxonomy" id="1437360"/>
    <lineage>
        <taxon>Bacteria</taxon>
        <taxon>Pseudomonadati</taxon>
        <taxon>Pseudomonadota</taxon>
        <taxon>Alphaproteobacteria</taxon>
        <taxon>Hyphomicrobiales</taxon>
        <taxon>Nitrobacteraceae</taxon>
        <taxon>Bradyrhizobium</taxon>
    </lineage>
</organism>
<keyword evidence="2" id="KW-0732">Signal</keyword>
<protein>
    <recommendedName>
        <fullName evidence="5">PXPV repeat-containing protein</fullName>
    </recommendedName>
</protein>
<dbReference type="Proteomes" id="UP000189796">
    <property type="component" value="Chromosome I"/>
</dbReference>
<feature type="signal peptide" evidence="2">
    <location>
        <begin position="1"/>
        <end position="27"/>
    </location>
</feature>
<keyword evidence="1" id="KW-0472">Membrane</keyword>
<feature type="transmembrane region" description="Helical" evidence="1">
    <location>
        <begin position="37"/>
        <end position="57"/>
    </location>
</feature>
<dbReference type="AlphaFoldDB" id="A0A1M5RQ46"/>
<evidence type="ECO:0000313" key="4">
    <source>
        <dbReference type="Proteomes" id="UP000189796"/>
    </source>
</evidence>
<evidence type="ECO:0000256" key="1">
    <source>
        <dbReference type="SAM" id="Phobius"/>
    </source>
</evidence>
<sequence length="133" mass="13988">MKKAALALATAATIGVSALVAPSPAQAWRGGGWGVGLAAGLIGAAVIGGIASSAYAYGPGYGYYGGPGYGYYGGYAPAYYGGYAPAYYNYGYAPAYYGGYRSGYYAGPGYRRVIRPAYAYYGPSYYRGYRHRW</sequence>
<feature type="chain" id="PRO_5012951628" description="PXPV repeat-containing protein" evidence="2">
    <location>
        <begin position="28"/>
        <end position="133"/>
    </location>
</feature>
<evidence type="ECO:0000313" key="3">
    <source>
        <dbReference type="EMBL" id="SHH28339.1"/>
    </source>
</evidence>
<evidence type="ECO:0000256" key="2">
    <source>
        <dbReference type="SAM" id="SignalP"/>
    </source>
</evidence>
<keyword evidence="1" id="KW-0812">Transmembrane</keyword>
<gene>
    <name evidence="3" type="ORF">SAMN05443248_4315</name>
</gene>